<dbReference type="AlphaFoldDB" id="A0A0K8MGZ4"/>
<dbReference type="Proteomes" id="UP000253891">
    <property type="component" value="Unassembled WGS sequence"/>
</dbReference>
<reference evidence="1 2" key="1">
    <citation type="journal article" date="2015" name="BMC Genomics">
        <title>Comparative genomics of Fructobacillus spp. and Leuconostoc spp. reveals niche-specific evolution of Fructobacillus spp.</title>
        <authorList>
            <person name="Endo A."/>
            <person name="Tanizawa Y."/>
            <person name="Tanaka N."/>
            <person name="Maeno S."/>
            <person name="Kumar H."/>
            <person name="Shiwa Y."/>
            <person name="Okada S."/>
            <person name="Yoshikawa H."/>
            <person name="Dicks L."/>
            <person name="Nakagawa J."/>
            <person name="Arita M."/>
        </authorList>
    </citation>
    <scope>NUCLEOTIDE SEQUENCE [LARGE SCALE GENOMIC DNA]</scope>
    <source>
        <strain evidence="1 2">JCM 12225</strain>
    </source>
</reference>
<sequence length="93" mass="10622">MRYNQRLTFVRQEKGSLVHQPQIYPVNVTSLGFQAQNLVFGSAQRGSVAVRFQNKVDVRSGFFTVAGKNYEIKNSNYTDRSSTIYGVEYHGRL</sequence>
<name>A0A0K8MGZ4_9LACO</name>
<evidence type="ECO:0000313" key="1">
    <source>
        <dbReference type="EMBL" id="GAO99836.1"/>
    </source>
</evidence>
<organism evidence="1 2">
    <name type="scientific">Fructobacillus ficulneus</name>
    <dbReference type="NCBI Taxonomy" id="157463"/>
    <lineage>
        <taxon>Bacteria</taxon>
        <taxon>Bacillati</taxon>
        <taxon>Bacillota</taxon>
        <taxon>Bacilli</taxon>
        <taxon>Lactobacillales</taxon>
        <taxon>Lactobacillaceae</taxon>
        <taxon>Fructobacillus</taxon>
    </lineage>
</organism>
<accession>A0A0K8MGZ4</accession>
<proteinExistence type="predicted"/>
<keyword evidence="2" id="KW-1185">Reference proteome</keyword>
<gene>
    <name evidence="1" type="ORF">FFIC_241110</name>
</gene>
<dbReference type="STRING" id="157463.GCA_001047075_00747"/>
<protein>
    <submittedName>
        <fullName evidence="1">Uncharacterized protein</fullName>
    </submittedName>
</protein>
<dbReference type="EMBL" id="DF968001">
    <property type="protein sequence ID" value="GAO99836.1"/>
    <property type="molecule type" value="Genomic_DNA"/>
</dbReference>
<evidence type="ECO:0000313" key="2">
    <source>
        <dbReference type="Proteomes" id="UP000253891"/>
    </source>
</evidence>